<dbReference type="Proteomes" id="UP001320420">
    <property type="component" value="Unassembled WGS sequence"/>
</dbReference>
<gene>
    <name evidence="3" type="ORF">SLS62_006089</name>
</gene>
<sequence>MAAIKSLLTAALLMASTISAAAIPASASASAPRNYPTTPQSFRLTAQTLSASDLTPSVDGREVGFTKRNATEGALVLVPSTNLTGAVFAPGTLETEDGSAPRTVSASTFECPRQSSRQPAAGVVVYPGGTFTIPSARTVDLRCGAATPGVAVVPDPTRTPGAGEALGFQEGVWMACEGPRMGLSEGIVAIGFRTPTQRPLVGCVDVRLVPVYV</sequence>
<accession>A0AAN9UQ19</accession>
<dbReference type="InterPro" id="IPR057229">
    <property type="entry name" value="DUF7907"/>
</dbReference>
<protein>
    <recommendedName>
        <fullName evidence="2">DUF7907 domain-containing protein</fullName>
    </recommendedName>
</protein>
<keyword evidence="1" id="KW-0732">Signal</keyword>
<evidence type="ECO:0000313" key="4">
    <source>
        <dbReference type="Proteomes" id="UP001320420"/>
    </source>
</evidence>
<reference evidence="3 4" key="1">
    <citation type="submission" date="2024-02" db="EMBL/GenBank/DDBJ databases">
        <title>De novo assembly and annotation of 12 fungi associated with fruit tree decline syndrome in Ontario, Canada.</title>
        <authorList>
            <person name="Sulman M."/>
            <person name="Ellouze W."/>
            <person name="Ilyukhin E."/>
        </authorList>
    </citation>
    <scope>NUCLEOTIDE SEQUENCE [LARGE SCALE GENOMIC DNA]</scope>
    <source>
        <strain evidence="3 4">M11/M66-122</strain>
    </source>
</reference>
<organism evidence="3 4">
    <name type="scientific">Diatrype stigma</name>
    <dbReference type="NCBI Taxonomy" id="117547"/>
    <lineage>
        <taxon>Eukaryota</taxon>
        <taxon>Fungi</taxon>
        <taxon>Dikarya</taxon>
        <taxon>Ascomycota</taxon>
        <taxon>Pezizomycotina</taxon>
        <taxon>Sordariomycetes</taxon>
        <taxon>Xylariomycetidae</taxon>
        <taxon>Xylariales</taxon>
        <taxon>Diatrypaceae</taxon>
        <taxon>Diatrype</taxon>
    </lineage>
</organism>
<comment type="caution">
    <text evidence="3">The sequence shown here is derived from an EMBL/GenBank/DDBJ whole genome shotgun (WGS) entry which is preliminary data.</text>
</comment>
<feature type="domain" description="DUF7907" evidence="2">
    <location>
        <begin position="40"/>
        <end position="212"/>
    </location>
</feature>
<feature type="signal peptide" evidence="1">
    <location>
        <begin position="1"/>
        <end position="22"/>
    </location>
</feature>
<dbReference type="Pfam" id="PF25484">
    <property type="entry name" value="DUF7907"/>
    <property type="match status" value="1"/>
</dbReference>
<dbReference type="EMBL" id="JAKJXP020000043">
    <property type="protein sequence ID" value="KAK7751946.1"/>
    <property type="molecule type" value="Genomic_DNA"/>
</dbReference>
<proteinExistence type="predicted"/>
<evidence type="ECO:0000256" key="1">
    <source>
        <dbReference type="SAM" id="SignalP"/>
    </source>
</evidence>
<evidence type="ECO:0000313" key="3">
    <source>
        <dbReference type="EMBL" id="KAK7751946.1"/>
    </source>
</evidence>
<evidence type="ECO:0000259" key="2">
    <source>
        <dbReference type="Pfam" id="PF25484"/>
    </source>
</evidence>
<feature type="chain" id="PRO_5042821938" description="DUF7907 domain-containing protein" evidence="1">
    <location>
        <begin position="23"/>
        <end position="213"/>
    </location>
</feature>
<name>A0AAN9UQ19_9PEZI</name>
<keyword evidence="4" id="KW-1185">Reference proteome</keyword>
<dbReference type="AlphaFoldDB" id="A0AAN9UQ19"/>